<dbReference type="Gene3D" id="1.10.443.10">
    <property type="entry name" value="Intergrase catalytic core"/>
    <property type="match status" value="1"/>
</dbReference>
<dbReference type="PANTHER" id="PTHR30349">
    <property type="entry name" value="PHAGE INTEGRASE-RELATED"/>
    <property type="match status" value="1"/>
</dbReference>
<gene>
    <name evidence="5" type="ORF">GWC95_07580</name>
</gene>
<keyword evidence="3" id="KW-0233">DNA recombination</keyword>
<reference evidence="5 6" key="1">
    <citation type="submission" date="2020-01" db="EMBL/GenBank/DDBJ databases">
        <title>Genome analysis.</title>
        <authorList>
            <person name="Wu S."/>
            <person name="Wang G."/>
        </authorList>
    </citation>
    <scope>NUCLEOTIDE SEQUENCE [LARGE SCALE GENOMIC DNA]</scope>
    <source>
        <strain evidence="5 6">SYL130</strain>
    </source>
</reference>
<evidence type="ECO:0000259" key="4">
    <source>
        <dbReference type="PROSITE" id="PS51898"/>
    </source>
</evidence>
<organism evidence="5 6">
    <name type="scientific">Sediminibacterium roseum</name>
    <dbReference type="NCBI Taxonomy" id="1978412"/>
    <lineage>
        <taxon>Bacteria</taxon>
        <taxon>Pseudomonadati</taxon>
        <taxon>Bacteroidota</taxon>
        <taxon>Chitinophagia</taxon>
        <taxon>Chitinophagales</taxon>
        <taxon>Chitinophagaceae</taxon>
        <taxon>Sediminibacterium</taxon>
    </lineage>
</organism>
<dbReference type="InterPro" id="IPR050090">
    <property type="entry name" value="Tyrosine_recombinase_XerCD"/>
</dbReference>
<keyword evidence="6" id="KW-1185">Reference proteome</keyword>
<dbReference type="PROSITE" id="PS51898">
    <property type="entry name" value="TYR_RECOMBINASE"/>
    <property type="match status" value="1"/>
</dbReference>
<keyword evidence="2" id="KW-0238">DNA-binding</keyword>
<dbReference type="InterPro" id="IPR011010">
    <property type="entry name" value="DNA_brk_join_enz"/>
</dbReference>
<dbReference type="Pfam" id="PF13102">
    <property type="entry name" value="Phage_int_SAM_5"/>
    <property type="match status" value="1"/>
</dbReference>
<dbReference type="RefSeq" id="WP_161818085.1">
    <property type="nucleotide sequence ID" value="NZ_JAACJS010000011.1"/>
</dbReference>
<accession>A0ABW9ZTP8</accession>
<dbReference type="SUPFAM" id="SSF56349">
    <property type="entry name" value="DNA breaking-rejoining enzymes"/>
    <property type="match status" value="1"/>
</dbReference>
<evidence type="ECO:0000256" key="2">
    <source>
        <dbReference type="ARBA" id="ARBA00023125"/>
    </source>
</evidence>
<dbReference type="InterPro" id="IPR035386">
    <property type="entry name" value="Arm-DNA-bind_5"/>
</dbReference>
<dbReference type="Pfam" id="PF17293">
    <property type="entry name" value="Arm-DNA-bind_5"/>
    <property type="match status" value="1"/>
</dbReference>
<dbReference type="Pfam" id="PF00589">
    <property type="entry name" value="Phage_integrase"/>
    <property type="match status" value="1"/>
</dbReference>
<dbReference type="InterPro" id="IPR010998">
    <property type="entry name" value="Integrase_recombinase_N"/>
</dbReference>
<comment type="similarity">
    <text evidence="1">Belongs to the 'phage' integrase family.</text>
</comment>
<sequence length="410" mass="48348">MQEIKIKPVLWKHKTSKNGEFEIRVRVTQYKEVGYYNTGFTSLVENWDELNECPKSSHPKFKAIIKKINSLVSEIDYEIKTMHRNGVEMISLRELKDKVRKVSQRVQPVKILQLFDIVIKEMEEQGRIGYAGVFYSGKIKLKKYLLGDKTFWAFTKTDFEAYEHYLRTNVPSESTMSLYIRTFNRLWNIAIQRGYCPKEHHPSKYFTFKPYRRIKTKKRAVSADVIHAIAKLEYDKDTRMFRSQQLFLFSYYARGINFIDLAQLKHKTNIRGNEINYIRSKNKRKYDYQLHSKALAIIEWFKTCELQSDAGYVFPLLMKIHDTPKKIDARIDSGLKDLNEDLKVMAKDIKLEKDLTSYVARHSFATNLRQKNVDLNIIQEAMGHETQLQTMTYLDEIDDSLVAKCIEEAL</sequence>
<protein>
    <submittedName>
        <fullName evidence="5">Tyrosine-type recombinase/integrase</fullName>
    </submittedName>
</protein>
<dbReference type="InterPro" id="IPR013762">
    <property type="entry name" value="Integrase-like_cat_sf"/>
</dbReference>
<comment type="caution">
    <text evidence="5">The sequence shown here is derived from an EMBL/GenBank/DDBJ whole genome shotgun (WGS) entry which is preliminary data.</text>
</comment>
<dbReference type="PANTHER" id="PTHR30349:SF64">
    <property type="entry name" value="PROPHAGE INTEGRASE INTD-RELATED"/>
    <property type="match status" value="1"/>
</dbReference>
<dbReference type="EMBL" id="JAACJS010000011">
    <property type="protein sequence ID" value="NCI49777.1"/>
    <property type="molecule type" value="Genomic_DNA"/>
</dbReference>
<evidence type="ECO:0000313" key="6">
    <source>
        <dbReference type="Proteomes" id="UP000753802"/>
    </source>
</evidence>
<dbReference type="Proteomes" id="UP000753802">
    <property type="component" value="Unassembled WGS sequence"/>
</dbReference>
<proteinExistence type="inferred from homology"/>
<dbReference type="Gene3D" id="1.10.150.130">
    <property type="match status" value="1"/>
</dbReference>
<feature type="domain" description="Tyr recombinase" evidence="4">
    <location>
        <begin position="216"/>
        <end position="407"/>
    </location>
</feature>
<dbReference type="InterPro" id="IPR002104">
    <property type="entry name" value="Integrase_catalytic"/>
</dbReference>
<dbReference type="InterPro" id="IPR025269">
    <property type="entry name" value="SAM-like_dom"/>
</dbReference>
<evidence type="ECO:0000256" key="3">
    <source>
        <dbReference type="ARBA" id="ARBA00023172"/>
    </source>
</evidence>
<evidence type="ECO:0000313" key="5">
    <source>
        <dbReference type="EMBL" id="NCI49777.1"/>
    </source>
</evidence>
<name>A0ABW9ZTP8_9BACT</name>
<evidence type="ECO:0000256" key="1">
    <source>
        <dbReference type="ARBA" id="ARBA00008857"/>
    </source>
</evidence>